<dbReference type="InterPro" id="IPR001789">
    <property type="entry name" value="Sig_transdc_resp-reg_receiver"/>
</dbReference>
<evidence type="ECO:0000256" key="2">
    <source>
        <dbReference type="PROSITE-ProRule" id="PRU00169"/>
    </source>
</evidence>
<protein>
    <submittedName>
        <fullName evidence="4">Response regulator</fullName>
    </submittedName>
</protein>
<evidence type="ECO:0000313" key="4">
    <source>
        <dbReference type="EMBL" id="MBI5128072.1"/>
    </source>
</evidence>
<comment type="caution">
    <text evidence="4">The sequence shown here is derived from an EMBL/GenBank/DDBJ whole genome shotgun (WGS) entry which is preliminary data.</text>
</comment>
<proteinExistence type="predicted"/>
<sequence>MDNSIVILVVEDDLMIQSVVREALEEGGFDVVIAASGEEAAKLIGEPDRFRALLTDVNLGRDRMDGWDVGRLAREADPAFPVIYMTGDSAAEWAARGVPNSLLLSKPFAPSQVVAAVTQLLNNGNPAAPPGA</sequence>
<dbReference type="PANTHER" id="PTHR44591:SF21">
    <property type="entry name" value="TWO-COMPONENT RESPONSE REGULATOR"/>
    <property type="match status" value="1"/>
</dbReference>
<feature type="modified residue" description="4-aspartylphosphate" evidence="2">
    <location>
        <position position="56"/>
    </location>
</feature>
<dbReference type="InterPro" id="IPR050595">
    <property type="entry name" value="Bact_response_regulator"/>
</dbReference>
<dbReference type="AlphaFoldDB" id="A0A933RVZ1"/>
<feature type="domain" description="Response regulatory" evidence="3">
    <location>
        <begin position="6"/>
        <end position="121"/>
    </location>
</feature>
<keyword evidence="1 2" id="KW-0597">Phosphoprotein</keyword>
<dbReference type="PROSITE" id="PS50110">
    <property type="entry name" value="RESPONSE_REGULATORY"/>
    <property type="match status" value="1"/>
</dbReference>
<accession>A0A933RVZ1</accession>
<dbReference type="Gene3D" id="3.40.50.2300">
    <property type="match status" value="1"/>
</dbReference>
<dbReference type="PANTHER" id="PTHR44591">
    <property type="entry name" value="STRESS RESPONSE REGULATOR PROTEIN 1"/>
    <property type="match status" value="1"/>
</dbReference>
<gene>
    <name evidence="4" type="ORF">HZA66_01400</name>
</gene>
<name>A0A933RVZ1_RHOPL</name>
<dbReference type="EMBL" id="JACRJB010000005">
    <property type="protein sequence ID" value="MBI5128072.1"/>
    <property type="molecule type" value="Genomic_DNA"/>
</dbReference>
<dbReference type="CDD" id="cd00156">
    <property type="entry name" value="REC"/>
    <property type="match status" value="1"/>
</dbReference>
<organism evidence="4 5">
    <name type="scientific">Rhodopseudomonas palustris</name>
    <dbReference type="NCBI Taxonomy" id="1076"/>
    <lineage>
        <taxon>Bacteria</taxon>
        <taxon>Pseudomonadati</taxon>
        <taxon>Pseudomonadota</taxon>
        <taxon>Alphaproteobacteria</taxon>
        <taxon>Hyphomicrobiales</taxon>
        <taxon>Nitrobacteraceae</taxon>
        <taxon>Rhodopseudomonas</taxon>
    </lineage>
</organism>
<evidence type="ECO:0000313" key="5">
    <source>
        <dbReference type="Proteomes" id="UP000782519"/>
    </source>
</evidence>
<dbReference type="Pfam" id="PF00072">
    <property type="entry name" value="Response_reg"/>
    <property type="match status" value="1"/>
</dbReference>
<dbReference type="GO" id="GO:0000160">
    <property type="term" value="P:phosphorelay signal transduction system"/>
    <property type="evidence" value="ECO:0007669"/>
    <property type="project" value="InterPro"/>
</dbReference>
<dbReference type="InterPro" id="IPR011006">
    <property type="entry name" value="CheY-like_superfamily"/>
</dbReference>
<evidence type="ECO:0000259" key="3">
    <source>
        <dbReference type="PROSITE" id="PS50110"/>
    </source>
</evidence>
<dbReference type="SUPFAM" id="SSF52172">
    <property type="entry name" value="CheY-like"/>
    <property type="match status" value="1"/>
</dbReference>
<dbReference type="Proteomes" id="UP000782519">
    <property type="component" value="Unassembled WGS sequence"/>
</dbReference>
<evidence type="ECO:0000256" key="1">
    <source>
        <dbReference type="ARBA" id="ARBA00022553"/>
    </source>
</evidence>
<reference evidence="4" key="1">
    <citation type="submission" date="2020-07" db="EMBL/GenBank/DDBJ databases">
        <title>Huge and variable diversity of episymbiotic CPR bacteria and DPANN archaea in groundwater ecosystems.</title>
        <authorList>
            <person name="He C.Y."/>
            <person name="Keren R."/>
            <person name="Whittaker M."/>
            <person name="Farag I.F."/>
            <person name="Doudna J."/>
            <person name="Cate J.H.D."/>
            <person name="Banfield J.F."/>
        </authorList>
    </citation>
    <scope>NUCLEOTIDE SEQUENCE</scope>
    <source>
        <strain evidence="4">NC_groundwater_1818_Pr3_B-0.1um_66_35</strain>
    </source>
</reference>
<dbReference type="SMART" id="SM00448">
    <property type="entry name" value="REC"/>
    <property type="match status" value="1"/>
</dbReference>